<dbReference type="InterPro" id="IPR000581">
    <property type="entry name" value="ILV_EDD_N"/>
</dbReference>
<reference evidence="18 19" key="1">
    <citation type="submission" date="2019-07" db="EMBL/GenBank/DDBJ databases">
        <title>Lentzea xizangensis sp. nov., isolated from Qinghai-Tibetan Plateau Soils.</title>
        <authorList>
            <person name="Huang J."/>
        </authorList>
    </citation>
    <scope>NUCLEOTIDE SEQUENCE [LARGE SCALE GENOMIC DNA]</scope>
    <source>
        <strain evidence="18 19">FXJ1.1311</strain>
    </source>
</reference>
<feature type="domain" description="Dihydroxy-acid/6-phosphogluconate dehydratase N-terminal" evidence="16">
    <location>
        <begin position="34"/>
        <end position="360"/>
    </location>
</feature>
<comment type="pathway">
    <text evidence="13 15">Amino-acid biosynthesis; L-isoleucine biosynthesis; L-isoleucine from 2-oxobutanoate: step 3/4.</text>
</comment>
<keyword evidence="5 15" id="KW-0479">Metal-binding</keyword>
<dbReference type="Pfam" id="PF00920">
    <property type="entry name" value="ILVD_EDD_N"/>
    <property type="match status" value="1"/>
</dbReference>
<sequence length="614" mass="64935">MPQLRSRTTTHGRNAAGARALWRATGMTDSDFGKPIIAIANSYTQFVPGHVHLRDLGDIVAEAVREAGGVPREFHTIAVDDGIAMGHSGMLYSLPSREIIADSVEYMVNAHQADAIVCISNCDKITPGMLNAAMRLNIPVVFVSGGPMEAGKAVVVEGVAVAPTDLITAISASASPAVNEDGLTEVERSACPTCGSCSGMFTANSMNCLTEALGLSLPGNGSTLATHSARRGLFSRAGTTIVELCRRWYGSDDDSVLPRSIANRKAFENAMALDMAMGGSTNTVLHILAAAREGEIDFTLKDIDDLSRRVPCLSKVSPNSDYHMEDVHRAGGIPALLGELDRAGLLNRDVQSVHSPSLSEWLAEWDIRAESPSATALELFHAAPGGVRTTEAFSTSNRWSSLDTDAAGGCIRDIAHAYTVDGGLAVLHGNLAERGAIIKAAGIEEDLWHFEGPARVVESQEQAVSVILNKEIQPGDVLVVRYEGPAGGPGMQEMLHPTAFLKGAGLGKKCALITDGRFSGGTSGLSIGHVSPEAAGAGTIGLVQDGDRILIDIHTRRLDLLVSDEVLAERRAKMEASERPWQPVDRVRPVTAALRAYARMATDASTGAVRDPSL</sequence>
<comment type="catalytic activity">
    <reaction evidence="11">
        <text>(2R)-2,3-dihydroxy-3-methylbutanoate = 3-methyl-2-oxobutanoate + H2O</text>
        <dbReference type="Rhea" id="RHEA:24809"/>
        <dbReference type="ChEBI" id="CHEBI:11851"/>
        <dbReference type="ChEBI" id="CHEBI:15377"/>
        <dbReference type="ChEBI" id="CHEBI:49072"/>
        <dbReference type="EC" id="4.2.1.9"/>
    </reaction>
    <physiologicalReaction direction="left-to-right" evidence="11">
        <dbReference type="Rhea" id="RHEA:24810"/>
    </physiologicalReaction>
</comment>
<dbReference type="GO" id="GO:0009097">
    <property type="term" value="P:isoleucine biosynthetic process"/>
    <property type="evidence" value="ECO:0007669"/>
    <property type="project" value="UniProtKB-UniRule"/>
</dbReference>
<evidence type="ECO:0000256" key="3">
    <source>
        <dbReference type="ARBA" id="ARBA00022605"/>
    </source>
</evidence>
<dbReference type="OrthoDB" id="9807077at2"/>
<comment type="caution">
    <text evidence="18">The sequence shown here is derived from an EMBL/GenBank/DDBJ whole genome shotgun (WGS) entry which is preliminary data.</text>
</comment>
<evidence type="ECO:0000259" key="17">
    <source>
        <dbReference type="Pfam" id="PF24877"/>
    </source>
</evidence>
<evidence type="ECO:0000256" key="9">
    <source>
        <dbReference type="ARBA" id="ARBA00023239"/>
    </source>
</evidence>
<keyword evidence="9 15" id="KW-0456">Lyase</keyword>
<feature type="binding site" evidence="15">
    <location>
        <position position="123"/>
    </location>
    <ligand>
        <name>Mg(2+)</name>
        <dbReference type="ChEBI" id="CHEBI:18420"/>
    </ligand>
</feature>
<dbReference type="GO" id="GO:0005829">
    <property type="term" value="C:cytosol"/>
    <property type="evidence" value="ECO:0007669"/>
    <property type="project" value="TreeGrafter"/>
</dbReference>
<dbReference type="InterPro" id="IPR042096">
    <property type="entry name" value="Dihydro-acid_dehy_C"/>
</dbReference>
<comment type="pathway">
    <text evidence="12 15">Amino-acid biosynthesis; L-valine biosynthesis; L-valine from pyruvate: step 3/4.</text>
</comment>
<evidence type="ECO:0000256" key="5">
    <source>
        <dbReference type="ARBA" id="ARBA00022723"/>
    </source>
</evidence>
<dbReference type="InterPro" id="IPR004404">
    <property type="entry name" value="DihydroxyA_deHydtase"/>
</dbReference>
<evidence type="ECO:0000313" key="19">
    <source>
        <dbReference type="Proteomes" id="UP000316639"/>
    </source>
</evidence>
<name>A0A563EEJ9_9PSEU</name>
<dbReference type="GO" id="GO:0009099">
    <property type="term" value="P:L-valine biosynthetic process"/>
    <property type="evidence" value="ECO:0007669"/>
    <property type="project" value="UniProtKB-UniRule"/>
</dbReference>
<comment type="cofactor">
    <cofactor evidence="15">
        <name>[2Fe-2S] cluster</name>
        <dbReference type="ChEBI" id="CHEBI:190135"/>
    </cofactor>
    <text evidence="15">Binds 1 [2Fe-2S] cluster per subunit. This cluster acts as a Lewis acid cofactor.</text>
</comment>
<keyword evidence="6 15" id="KW-0460">Magnesium</keyword>
<dbReference type="GO" id="GO:0004160">
    <property type="term" value="F:dihydroxy-acid dehydratase activity"/>
    <property type="evidence" value="ECO:0007669"/>
    <property type="project" value="UniProtKB-UniRule"/>
</dbReference>
<organism evidence="18 19">
    <name type="scientific">Lentzea tibetensis</name>
    <dbReference type="NCBI Taxonomy" id="2591470"/>
    <lineage>
        <taxon>Bacteria</taxon>
        <taxon>Bacillati</taxon>
        <taxon>Actinomycetota</taxon>
        <taxon>Actinomycetes</taxon>
        <taxon>Pseudonocardiales</taxon>
        <taxon>Pseudonocardiaceae</taxon>
        <taxon>Lentzea</taxon>
    </lineage>
</organism>
<feature type="active site" description="Proton acceptor" evidence="15">
    <location>
        <position position="519"/>
    </location>
</feature>
<dbReference type="AlphaFoldDB" id="A0A563EEJ9"/>
<dbReference type="UniPathway" id="UPA00049">
    <property type="reaction ID" value="UER00061"/>
</dbReference>
<comment type="function">
    <text evidence="15">Functions in the biosynthesis of branched-chain amino acids. Catalyzes the dehydration of (2R,3R)-2,3-dihydroxy-3-methylpentanoate (2,3-dihydroxy-3-methylvalerate) into 2-oxo-3-methylpentanoate (2-oxo-3-methylvalerate) and of (2R)-2,3-dihydroxy-3-methylbutanoate (2,3-dihydroxyisovalerate) into 2-oxo-3-methylbutanoate (2-oxoisovalerate), the penultimate precursor to L-isoleucine and L-valine, respectively.</text>
</comment>
<evidence type="ECO:0000256" key="8">
    <source>
        <dbReference type="ARBA" id="ARBA00023014"/>
    </source>
</evidence>
<keyword evidence="7 15" id="KW-0408">Iron</keyword>
<dbReference type="Pfam" id="PF24877">
    <property type="entry name" value="ILV_EDD_C"/>
    <property type="match status" value="1"/>
</dbReference>
<evidence type="ECO:0000256" key="13">
    <source>
        <dbReference type="ARBA" id="ARBA00029437"/>
    </source>
</evidence>
<dbReference type="SUPFAM" id="SSF52016">
    <property type="entry name" value="LeuD/IlvD-like"/>
    <property type="match status" value="1"/>
</dbReference>
<dbReference type="InterPro" id="IPR037237">
    <property type="entry name" value="IlvD/EDD_N"/>
</dbReference>
<feature type="binding site" description="via carbamate group" evidence="15">
    <location>
        <position position="124"/>
    </location>
    <ligand>
        <name>Mg(2+)</name>
        <dbReference type="ChEBI" id="CHEBI:18420"/>
    </ligand>
</feature>
<evidence type="ECO:0000256" key="10">
    <source>
        <dbReference type="ARBA" id="ARBA00023304"/>
    </source>
</evidence>
<evidence type="ECO:0000256" key="14">
    <source>
        <dbReference type="ARBA" id="ARBA00029490"/>
    </source>
</evidence>
<dbReference type="PANTHER" id="PTHR43661">
    <property type="entry name" value="D-XYLONATE DEHYDRATASE"/>
    <property type="match status" value="1"/>
</dbReference>
<proteinExistence type="inferred from homology"/>
<dbReference type="Proteomes" id="UP000316639">
    <property type="component" value="Unassembled WGS sequence"/>
</dbReference>
<dbReference type="FunFam" id="3.50.30.80:FF:000001">
    <property type="entry name" value="Dihydroxy-acid dehydratase"/>
    <property type="match status" value="1"/>
</dbReference>
<evidence type="ECO:0000313" key="18">
    <source>
        <dbReference type="EMBL" id="TWP43405.1"/>
    </source>
</evidence>
<dbReference type="NCBIfam" id="TIGR00110">
    <property type="entry name" value="ilvD"/>
    <property type="match status" value="1"/>
</dbReference>
<evidence type="ECO:0000256" key="7">
    <source>
        <dbReference type="ARBA" id="ARBA00023004"/>
    </source>
</evidence>
<dbReference type="InterPro" id="IPR056740">
    <property type="entry name" value="ILV_EDD_C"/>
</dbReference>
<keyword evidence="19" id="KW-1185">Reference proteome</keyword>
<keyword evidence="10 15" id="KW-0100">Branched-chain amino acid biosynthesis</keyword>
<keyword evidence="4 15" id="KW-0001">2Fe-2S</keyword>
<evidence type="ECO:0000256" key="6">
    <source>
        <dbReference type="ARBA" id="ARBA00022842"/>
    </source>
</evidence>
<evidence type="ECO:0000256" key="2">
    <source>
        <dbReference type="ARBA" id="ARBA00006486"/>
    </source>
</evidence>
<protein>
    <recommendedName>
        <fullName evidence="14 15">Dihydroxy-acid dehydratase</fullName>
        <shortName evidence="15">DAD</shortName>
        <ecNumber evidence="14 15">4.2.1.9</ecNumber>
    </recommendedName>
</protein>
<dbReference type="SUPFAM" id="SSF143975">
    <property type="entry name" value="IlvD/EDD N-terminal domain-like"/>
    <property type="match status" value="1"/>
</dbReference>
<dbReference type="NCBIfam" id="NF009103">
    <property type="entry name" value="PRK12448.1"/>
    <property type="match status" value="1"/>
</dbReference>
<evidence type="ECO:0000256" key="15">
    <source>
        <dbReference type="HAMAP-Rule" id="MF_00012"/>
    </source>
</evidence>
<keyword evidence="3 15" id="KW-0028">Amino-acid biosynthesis</keyword>
<dbReference type="UniPathway" id="UPA00047">
    <property type="reaction ID" value="UER00057"/>
</dbReference>
<evidence type="ECO:0000256" key="12">
    <source>
        <dbReference type="ARBA" id="ARBA00029436"/>
    </source>
</evidence>
<feature type="domain" description="Dihydroxy-acid/6-phosphogluconate dehydratase C-terminal" evidence="17">
    <location>
        <begin position="410"/>
        <end position="608"/>
    </location>
</feature>
<dbReference type="PANTHER" id="PTHR43661:SF3">
    <property type="entry name" value="D-XYLONATE DEHYDRATASE YAGF-RELATED"/>
    <property type="match status" value="1"/>
</dbReference>
<evidence type="ECO:0000256" key="1">
    <source>
        <dbReference type="ARBA" id="ARBA00001946"/>
    </source>
</evidence>
<dbReference type="PROSITE" id="PS00887">
    <property type="entry name" value="ILVD_EDD_2"/>
    <property type="match status" value="1"/>
</dbReference>
<dbReference type="HAMAP" id="MF_00012">
    <property type="entry name" value="IlvD"/>
    <property type="match status" value="1"/>
</dbReference>
<dbReference type="InterPro" id="IPR020558">
    <property type="entry name" value="DiOHA_6PGluconate_deHydtase_CS"/>
</dbReference>
<comment type="similarity">
    <text evidence="2 15">Belongs to the IlvD/Edd family.</text>
</comment>
<gene>
    <name evidence="15 18" type="primary">ilvD</name>
    <name evidence="18" type="ORF">FKR81_42545</name>
</gene>
<dbReference type="EC" id="4.2.1.9" evidence="14 15"/>
<dbReference type="GO" id="GO:0051537">
    <property type="term" value="F:2 iron, 2 sulfur cluster binding"/>
    <property type="evidence" value="ECO:0007669"/>
    <property type="project" value="UniProtKB-UniRule"/>
</dbReference>
<dbReference type="RefSeq" id="WP_146361210.1">
    <property type="nucleotide sequence ID" value="NZ_VOBR01000065.1"/>
</dbReference>
<comment type="catalytic activity">
    <reaction evidence="15">
        <text>(2R,3R)-2,3-dihydroxy-3-methylpentanoate = (S)-3-methyl-2-oxopentanoate + H2O</text>
        <dbReference type="Rhea" id="RHEA:27694"/>
        <dbReference type="ChEBI" id="CHEBI:15377"/>
        <dbReference type="ChEBI" id="CHEBI:35146"/>
        <dbReference type="ChEBI" id="CHEBI:49258"/>
        <dbReference type="EC" id="4.2.1.9"/>
    </reaction>
</comment>
<evidence type="ECO:0000256" key="4">
    <source>
        <dbReference type="ARBA" id="ARBA00022714"/>
    </source>
</evidence>
<evidence type="ECO:0000259" key="16">
    <source>
        <dbReference type="Pfam" id="PF00920"/>
    </source>
</evidence>
<dbReference type="PROSITE" id="PS00886">
    <property type="entry name" value="ILVD_EDD_1"/>
    <property type="match status" value="1"/>
</dbReference>
<comment type="cofactor">
    <cofactor evidence="1 15">
        <name>Mg(2+)</name>
        <dbReference type="ChEBI" id="CHEBI:18420"/>
    </cofactor>
</comment>
<comment type="subunit">
    <text evidence="15">Homodimer.</text>
</comment>
<evidence type="ECO:0000256" key="11">
    <source>
        <dbReference type="ARBA" id="ARBA00029304"/>
    </source>
</evidence>
<feature type="modified residue" description="N6-carboxylysine" evidence="15">
    <location>
        <position position="124"/>
    </location>
</feature>
<comment type="caution">
    <text evidence="15">Lacks conserved residue(s) required for the propagation of feature annotation.</text>
</comment>
<accession>A0A563EEJ9</accession>
<dbReference type="GO" id="GO:0000287">
    <property type="term" value="F:magnesium ion binding"/>
    <property type="evidence" value="ECO:0007669"/>
    <property type="project" value="UniProtKB-UniRule"/>
</dbReference>
<feature type="binding site" evidence="15">
    <location>
        <position position="81"/>
    </location>
    <ligand>
        <name>Mg(2+)</name>
        <dbReference type="ChEBI" id="CHEBI:18420"/>
    </ligand>
</feature>
<feature type="binding site" evidence="15">
    <location>
        <position position="493"/>
    </location>
    <ligand>
        <name>Mg(2+)</name>
        <dbReference type="ChEBI" id="CHEBI:18420"/>
    </ligand>
</feature>
<dbReference type="Gene3D" id="3.50.30.80">
    <property type="entry name" value="IlvD/EDD C-terminal domain-like"/>
    <property type="match status" value="1"/>
</dbReference>
<dbReference type="EMBL" id="VOBR01000065">
    <property type="protein sequence ID" value="TWP43405.1"/>
    <property type="molecule type" value="Genomic_DNA"/>
</dbReference>
<keyword evidence="8 15" id="KW-0411">Iron-sulfur</keyword>